<dbReference type="PROSITE" id="PS52015">
    <property type="entry name" value="TONB_CTD"/>
    <property type="match status" value="1"/>
</dbReference>
<dbReference type="GeneID" id="61830348"/>
<dbReference type="GO" id="GO:0055085">
    <property type="term" value="P:transmembrane transport"/>
    <property type="evidence" value="ECO:0007669"/>
    <property type="project" value="InterPro"/>
</dbReference>
<dbReference type="InterPro" id="IPR037682">
    <property type="entry name" value="TonB_C"/>
</dbReference>
<keyword evidence="3" id="KW-0472">Membrane</keyword>
<dbReference type="PANTHER" id="PTHR33446:SF8">
    <property type="entry name" value="PROTEIN TONB"/>
    <property type="match status" value="1"/>
</dbReference>
<sequence length="247" mass="27277">MTAMIMHNPTPAMAPRDASGVWRNSLAAGLAVALHVGVLAALMMGWSTQKPVVDAPRVMRTQLVMLPAAPAPEPLVATSAPPEPEPVPAKPRVDPQVQVQKLEKAALARKRVEEKKAEQQQERLATEQRNRELEQQRLDQQRLAAEKARAAVPAPAFDSRQYQPLSKAAPDYPERALDKNIEGDCTLEYSVNIQGRVENPKVLDGCHPLFIRPSLAAANTFRYQPRVVDGKPVAVPAVRNTFHYRIK</sequence>
<keyword evidence="3" id="KW-1003">Cell membrane</keyword>
<dbReference type="GO" id="GO:0030288">
    <property type="term" value="C:outer membrane-bounded periplasmic space"/>
    <property type="evidence" value="ECO:0007669"/>
    <property type="project" value="InterPro"/>
</dbReference>
<feature type="domain" description="TonB C-terminal" evidence="5">
    <location>
        <begin position="157"/>
        <end position="247"/>
    </location>
</feature>
<evidence type="ECO:0000256" key="1">
    <source>
        <dbReference type="ARBA" id="ARBA00022362"/>
    </source>
</evidence>
<dbReference type="PANTHER" id="PTHR33446">
    <property type="entry name" value="PROTEIN TONB-RELATED"/>
    <property type="match status" value="1"/>
</dbReference>
<evidence type="ECO:0000256" key="2">
    <source>
        <dbReference type="ARBA" id="ARBA00022737"/>
    </source>
</evidence>
<dbReference type="Pfam" id="PF03544">
    <property type="entry name" value="TonB_C"/>
    <property type="match status" value="1"/>
</dbReference>
<organism evidence="6 7">
    <name type="scientific">Pseudomonas synxantha</name>
    <dbReference type="NCBI Taxonomy" id="47883"/>
    <lineage>
        <taxon>Bacteria</taxon>
        <taxon>Pseudomonadati</taxon>
        <taxon>Pseudomonadota</taxon>
        <taxon>Gammaproteobacteria</taxon>
        <taxon>Pseudomonadales</taxon>
        <taxon>Pseudomonadaceae</taxon>
        <taxon>Pseudomonas</taxon>
    </lineage>
</organism>
<gene>
    <name evidence="6" type="ORF">NCTC10696_03144</name>
</gene>
<dbReference type="GO" id="GO:0031992">
    <property type="term" value="F:energy transducer activity"/>
    <property type="evidence" value="ECO:0007669"/>
    <property type="project" value="InterPro"/>
</dbReference>
<dbReference type="PRINTS" id="PR01374">
    <property type="entry name" value="TONBPROTEIN"/>
</dbReference>
<feature type="region of interest" description="Disordered" evidence="4">
    <location>
        <begin position="73"/>
        <end position="96"/>
    </location>
</feature>
<dbReference type="InterPro" id="IPR051045">
    <property type="entry name" value="TonB-dependent_transducer"/>
</dbReference>
<keyword evidence="2" id="KW-0677">Repeat</keyword>
<keyword evidence="3" id="KW-0812">Transmembrane</keyword>
<dbReference type="GO" id="GO:0098797">
    <property type="term" value="C:plasma membrane protein complex"/>
    <property type="evidence" value="ECO:0007669"/>
    <property type="project" value="TreeGrafter"/>
</dbReference>
<reference evidence="6 7" key="1">
    <citation type="submission" date="2019-05" db="EMBL/GenBank/DDBJ databases">
        <authorList>
            <consortium name="Pathogen Informatics"/>
        </authorList>
    </citation>
    <scope>NUCLEOTIDE SEQUENCE [LARGE SCALE GENOMIC DNA]</scope>
    <source>
        <strain evidence="6 7">NCTC10696</strain>
    </source>
</reference>
<dbReference type="Proteomes" id="UP000306562">
    <property type="component" value="Chromosome"/>
</dbReference>
<dbReference type="InterPro" id="IPR003538">
    <property type="entry name" value="TonB"/>
</dbReference>
<evidence type="ECO:0000256" key="4">
    <source>
        <dbReference type="SAM" id="MobiDB-lite"/>
    </source>
</evidence>
<keyword evidence="3" id="KW-0735">Signal-anchor</keyword>
<dbReference type="RefSeq" id="WP_057022593.1">
    <property type="nucleotide sequence ID" value="NZ_CBCSGQ010000084.1"/>
</dbReference>
<comment type="subcellular location">
    <subcellularLocation>
        <location evidence="3">Cell inner membrane</location>
        <topology evidence="3">Single-pass membrane protein</topology>
        <orientation evidence="3">Periplasmic side</orientation>
    </subcellularLocation>
</comment>
<keyword evidence="3" id="KW-0813">Transport</keyword>
<evidence type="ECO:0000256" key="3">
    <source>
        <dbReference type="RuleBase" id="RU362123"/>
    </source>
</evidence>
<accession>A0AAX3IBT7</accession>
<evidence type="ECO:0000313" key="7">
    <source>
        <dbReference type="Proteomes" id="UP000306562"/>
    </source>
</evidence>
<proteinExistence type="inferred from homology"/>
<dbReference type="EMBL" id="LR590482">
    <property type="protein sequence ID" value="VTR00502.1"/>
    <property type="molecule type" value="Genomic_DNA"/>
</dbReference>
<evidence type="ECO:0000313" key="6">
    <source>
        <dbReference type="EMBL" id="VTR00502.1"/>
    </source>
</evidence>
<keyword evidence="3" id="KW-0653">Protein transport</keyword>
<dbReference type="Gene3D" id="3.30.1150.10">
    <property type="match status" value="1"/>
</dbReference>
<dbReference type="CDD" id="cd22249">
    <property type="entry name" value="UDM1_RNF168_RNF169-like"/>
    <property type="match status" value="1"/>
</dbReference>
<keyword evidence="3" id="KW-0997">Cell inner membrane</keyword>
<protein>
    <recommendedName>
        <fullName evidence="1 3">Protein TonB</fullName>
    </recommendedName>
</protein>
<evidence type="ECO:0000259" key="5">
    <source>
        <dbReference type="PROSITE" id="PS52015"/>
    </source>
</evidence>
<feature type="region of interest" description="Disordered" evidence="4">
    <location>
        <begin position="110"/>
        <end position="135"/>
    </location>
</feature>
<dbReference type="GO" id="GO:0015031">
    <property type="term" value="P:protein transport"/>
    <property type="evidence" value="ECO:0007669"/>
    <property type="project" value="UniProtKB-UniRule"/>
</dbReference>
<dbReference type="SUPFAM" id="SSF74653">
    <property type="entry name" value="TolA/TonB C-terminal domain"/>
    <property type="match status" value="1"/>
</dbReference>
<comment type="function">
    <text evidence="3">Interacts with outer membrane receptor proteins that carry out high-affinity binding and energy dependent uptake into the periplasmic space of specific substrates. It could act to transduce energy from the cytoplasmic membrane to specific energy-requiring processes in the outer membrane, resulting in the release into the periplasm of ligands bound by these outer membrane proteins.</text>
</comment>
<dbReference type="GO" id="GO:0015891">
    <property type="term" value="P:siderophore transport"/>
    <property type="evidence" value="ECO:0007669"/>
    <property type="project" value="InterPro"/>
</dbReference>
<name>A0AAX3IBT7_9PSED</name>
<dbReference type="AlphaFoldDB" id="A0AAX3IBT7"/>
<comment type="similarity">
    <text evidence="3">Belongs to the TonB family.</text>
</comment>